<proteinExistence type="inferred from homology"/>
<evidence type="ECO:0000256" key="10">
    <source>
        <dbReference type="ARBA" id="ARBA00022705"/>
    </source>
</evidence>
<evidence type="ECO:0000256" key="17">
    <source>
        <dbReference type="ARBA" id="ARBA00023125"/>
    </source>
</evidence>
<dbReference type="PRINTS" id="PR00869">
    <property type="entry name" value="DNAPOLX"/>
</dbReference>
<gene>
    <name evidence="29" type="ORF">WN48_08803</name>
</gene>
<comment type="catalytic activity">
    <reaction evidence="22">
        <text>a 5'-end 2'-deoxyribose-2'-deoxyribonucleotide-DNA = (2E,4S)-4-hydroxypenten-2-al-5-phosphate + a 5'-end 5'-phospho-2'-deoxyribonucleoside-DNA + H(+)</text>
        <dbReference type="Rhea" id="RHEA:76255"/>
        <dbReference type="Rhea" id="RHEA-COMP:13180"/>
        <dbReference type="Rhea" id="RHEA-COMP:18657"/>
        <dbReference type="ChEBI" id="CHEBI:15378"/>
        <dbReference type="ChEBI" id="CHEBI:136412"/>
        <dbReference type="ChEBI" id="CHEBI:195194"/>
        <dbReference type="ChEBI" id="CHEBI:195195"/>
    </reaction>
</comment>
<keyword evidence="30" id="KW-1185">Reference proteome</keyword>
<dbReference type="GO" id="GO:0006284">
    <property type="term" value="P:base-excision repair"/>
    <property type="evidence" value="ECO:0007669"/>
    <property type="project" value="TreeGrafter"/>
</dbReference>
<accession>A0A310SJQ9</accession>
<evidence type="ECO:0000256" key="1">
    <source>
        <dbReference type="ARBA" id="ARBA00001946"/>
    </source>
</evidence>
<dbReference type="InterPro" id="IPR029052">
    <property type="entry name" value="Metallo-depent_PP-like"/>
</dbReference>
<evidence type="ECO:0000256" key="5">
    <source>
        <dbReference type="ARBA" id="ARBA00022481"/>
    </source>
</evidence>
<dbReference type="InterPro" id="IPR037160">
    <property type="entry name" value="DNA_Pol_thumb_sf"/>
</dbReference>
<dbReference type="Pfam" id="PF14716">
    <property type="entry name" value="HHH_8"/>
    <property type="match status" value="1"/>
</dbReference>
<evidence type="ECO:0000256" key="7">
    <source>
        <dbReference type="ARBA" id="ARBA00022634"/>
    </source>
</evidence>
<keyword evidence="7" id="KW-0237">DNA synthesis</keyword>
<dbReference type="Gene3D" id="1.10.150.20">
    <property type="entry name" value="5' to 3' exonuclease, C-terminal subdomain"/>
    <property type="match status" value="1"/>
</dbReference>
<comment type="similarity">
    <text evidence="4 26">Belongs to the DNA polymerase type-X family.</text>
</comment>
<evidence type="ECO:0000256" key="26">
    <source>
        <dbReference type="RuleBase" id="RU366014"/>
    </source>
</evidence>
<evidence type="ECO:0000256" key="12">
    <source>
        <dbReference type="ARBA" id="ARBA00022763"/>
    </source>
</evidence>
<evidence type="ECO:0000256" key="22">
    <source>
        <dbReference type="ARBA" id="ARBA00044678"/>
    </source>
</evidence>
<evidence type="ECO:0000256" key="2">
    <source>
        <dbReference type="ARBA" id="ARBA00004123"/>
    </source>
</evidence>
<evidence type="ECO:0000256" key="13">
    <source>
        <dbReference type="ARBA" id="ARBA00022842"/>
    </source>
</evidence>
<evidence type="ECO:0000256" key="21">
    <source>
        <dbReference type="ARBA" id="ARBA00044632"/>
    </source>
</evidence>
<dbReference type="EC" id="2.7.7.7" evidence="26"/>
<name>A0A310SJQ9_9HYME</name>
<evidence type="ECO:0000313" key="29">
    <source>
        <dbReference type="EMBL" id="OAD53830.1"/>
    </source>
</evidence>
<keyword evidence="6" id="KW-0963">Cytoplasm</keyword>
<dbReference type="Pfam" id="PF10391">
    <property type="entry name" value="DNA_pol_lambd_f"/>
    <property type="match status" value="1"/>
</dbReference>
<dbReference type="InterPro" id="IPR003583">
    <property type="entry name" value="Hlx-hairpin-Hlx_DNA-bd_motif"/>
</dbReference>
<dbReference type="InterPro" id="IPR022312">
    <property type="entry name" value="DNA_pol_X"/>
</dbReference>
<keyword evidence="15 26" id="KW-0239">DNA-directed DNA polymerase</keyword>
<keyword evidence="13" id="KW-0460">Magnesium</keyword>
<dbReference type="GO" id="GO:0003887">
    <property type="term" value="F:DNA-directed DNA polymerase activity"/>
    <property type="evidence" value="ECO:0007669"/>
    <property type="project" value="UniProtKB-UniRule"/>
</dbReference>
<evidence type="ECO:0000256" key="20">
    <source>
        <dbReference type="ARBA" id="ARBA00023242"/>
    </source>
</evidence>
<feature type="active site" description="Nucleophile; Schiff-base intermediate with DNA; for 5'-dRP lyase activity" evidence="25">
    <location>
        <position position="348"/>
    </location>
</feature>
<keyword evidence="8 26" id="KW-0808">Transferase</keyword>
<keyword evidence="17" id="KW-0238">DNA-binding</keyword>
<keyword evidence="19" id="KW-0456">Lyase</keyword>
<evidence type="ECO:0000256" key="18">
    <source>
        <dbReference type="ARBA" id="ARBA00023204"/>
    </source>
</evidence>
<dbReference type="GO" id="GO:0051575">
    <property type="term" value="F:5'-deoxyribose-5-phosphate lyase activity"/>
    <property type="evidence" value="ECO:0007669"/>
    <property type="project" value="RHEA"/>
</dbReference>
<dbReference type="GO" id="GO:0005634">
    <property type="term" value="C:nucleus"/>
    <property type="evidence" value="ECO:0007669"/>
    <property type="project" value="UniProtKB-SubCell"/>
</dbReference>
<dbReference type="GO" id="GO:0006303">
    <property type="term" value="P:double-strand break repair via nonhomologous end joining"/>
    <property type="evidence" value="ECO:0007669"/>
    <property type="project" value="TreeGrafter"/>
</dbReference>
<dbReference type="GO" id="GO:0140078">
    <property type="term" value="F:class I DNA-(apurinic or apyrimidinic site) endonuclease activity"/>
    <property type="evidence" value="ECO:0007669"/>
    <property type="project" value="UniProtKB-EC"/>
</dbReference>
<dbReference type="Pfam" id="PF00149">
    <property type="entry name" value="Metallophos"/>
    <property type="match status" value="1"/>
</dbReference>
<evidence type="ECO:0000259" key="27">
    <source>
        <dbReference type="SMART" id="SM00278"/>
    </source>
</evidence>
<dbReference type="SUPFAM" id="SSF81301">
    <property type="entry name" value="Nucleotidyltransferase"/>
    <property type="match status" value="1"/>
</dbReference>
<evidence type="ECO:0000256" key="14">
    <source>
        <dbReference type="ARBA" id="ARBA00022843"/>
    </source>
</evidence>
<dbReference type="InterPro" id="IPR004843">
    <property type="entry name" value="Calcineurin-like_PHP"/>
</dbReference>
<evidence type="ECO:0000256" key="19">
    <source>
        <dbReference type="ARBA" id="ARBA00023239"/>
    </source>
</evidence>
<dbReference type="PROSITE" id="PS00522">
    <property type="entry name" value="DNA_POLYMERASE_X"/>
    <property type="match status" value="1"/>
</dbReference>
<dbReference type="PANTHER" id="PTHR11276:SF42">
    <property type="entry name" value="DNA POLYMERASE BETA"/>
    <property type="match status" value="1"/>
</dbReference>
<dbReference type="GO" id="GO:0016787">
    <property type="term" value="F:hydrolase activity"/>
    <property type="evidence" value="ECO:0007669"/>
    <property type="project" value="InterPro"/>
</dbReference>
<keyword evidence="10" id="KW-0235">DNA replication</keyword>
<dbReference type="GO" id="GO:0005737">
    <property type="term" value="C:cytoplasm"/>
    <property type="evidence" value="ECO:0007669"/>
    <property type="project" value="UniProtKB-SubCell"/>
</dbReference>
<dbReference type="OrthoDB" id="5977743at2759"/>
<protein>
    <recommendedName>
        <fullName evidence="26">DNA polymerase</fullName>
        <ecNumber evidence="26">2.7.7.7</ecNumber>
    </recommendedName>
</protein>
<dbReference type="SUPFAM" id="SSF47802">
    <property type="entry name" value="DNA polymerase beta, N-terminal domain-like"/>
    <property type="match status" value="1"/>
</dbReference>
<dbReference type="InterPro" id="IPR002054">
    <property type="entry name" value="DNA-dir_DNA_pol_X"/>
</dbReference>
<evidence type="ECO:0000256" key="3">
    <source>
        <dbReference type="ARBA" id="ARBA00004496"/>
    </source>
</evidence>
<evidence type="ECO:0000313" key="30">
    <source>
        <dbReference type="Proteomes" id="UP000250275"/>
    </source>
</evidence>
<dbReference type="PANTHER" id="PTHR11276">
    <property type="entry name" value="DNA POLYMERASE TYPE-X FAMILY MEMBER"/>
    <property type="match status" value="1"/>
</dbReference>
<dbReference type="FunFam" id="3.30.210.10:FF:000002">
    <property type="entry name" value="DNA polymerase"/>
    <property type="match status" value="1"/>
</dbReference>
<feature type="domain" description="Helix-hairpin-helix DNA-binding motif class 1" evidence="27">
    <location>
        <begin position="374"/>
        <end position="393"/>
    </location>
</feature>
<dbReference type="InterPro" id="IPR010996">
    <property type="entry name" value="HHH_MUS81"/>
</dbReference>
<dbReference type="SMART" id="SM00278">
    <property type="entry name" value="HhH1"/>
    <property type="match status" value="2"/>
</dbReference>
<dbReference type="InterPro" id="IPR002008">
    <property type="entry name" value="DNA_pol_X_beta-like"/>
</dbReference>
<dbReference type="Gene3D" id="3.30.460.10">
    <property type="entry name" value="Beta Polymerase, domain 2"/>
    <property type="match status" value="1"/>
</dbReference>
<dbReference type="InterPro" id="IPR019843">
    <property type="entry name" value="DNA_pol-X_BS"/>
</dbReference>
<comment type="catalytic activity">
    <reaction evidence="21">
        <text>2'-deoxyribonucleotide-(2'-deoxyribose 5'-phosphate)-2'-deoxyribonucleotide-DNA = a 3'-end 2'-deoxyribonucleotide-(2,3-dehydro-2,3-deoxyribose 5'-phosphate)-DNA + a 5'-end 5'-phospho-2'-deoxyribonucleoside-DNA + H(+)</text>
        <dbReference type="Rhea" id="RHEA:66592"/>
        <dbReference type="Rhea" id="RHEA-COMP:13180"/>
        <dbReference type="Rhea" id="RHEA-COMP:16897"/>
        <dbReference type="Rhea" id="RHEA-COMP:17067"/>
        <dbReference type="ChEBI" id="CHEBI:15378"/>
        <dbReference type="ChEBI" id="CHEBI:136412"/>
        <dbReference type="ChEBI" id="CHEBI:157695"/>
        <dbReference type="ChEBI" id="CHEBI:167181"/>
        <dbReference type="EC" id="4.2.99.18"/>
    </reaction>
</comment>
<evidence type="ECO:0000256" key="11">
    <source>
        <dbReference type="ARBA" id="ARBA00022723"/>
    </source>
</evidence>
<evidence type="ECO:0000256" key="8">
    <source>
        <dbReference type="ARBA" id="ARBA00022679"/>
    </source>
</evidence>
<dbReference type="SUPFAM" id="SSF56300">
    <property type="entry name" value="Metallo-dependent phosphatases"/>
    <property type="match status" value="1"/>
</dbReference>
<dbReference type="SUPFAM" id="SSF81585">
    <property type="entry name" value="PsbU/PolX domain-like"/>
    <property type="match status" value="1"/>
</dbReference>
<dbReference type="GO" id="GO:0003677">
    <property type="term" value="F:DNA binding"/>
    <property type="evidence" value="ECO:0007669"/>
    <property type="project" value="UniProtKB-UniRule"/>
</dbReference>
<sequence>MLRRNRLKNKVIAIGLLVLATVIYNEFSVYGIQKLKWSVRECSECVKILLVADPQILGKENENYFGSWIAQWDSDKYLKKTFSKALYHSDPHVVIFLGDLMDEGHIATVENFQAYKKRLDSIFEMPDHIMKIYLPGDNDIGGEEDAVSSNIHNRFNFAYSQPDTLVYKTVTFFKVNRLTHTMPEAPKDAFLNDYAERNTTNVVLSHMPLLFMPGTFVQNVLKELSPQIIFTAHEHKAMHISLDTATDQLSEIWILPPYETPLYQLRMDVGDIHELQIPTCSYRMGTPHTGYGLAYIELANYERNVSKNIYKYNAYRKAAGTLSGLSERVKSGQEARKLPGIGEKIAKKIDEFLNTGKLQKLEDINKDENNIAINLLTRVSGIGPAKAKELIDAGIKTLNDLKKHQEKLNHHQKIGLKYFEDFEKRIPRKEIEQIEKLLKDTILNLSKEYIVTICGSYRRGKEESGDIDVLLTHPTLTSIEKDSKKKISVLKNGVCQALGDSKKLFRRIDIRLVSYDQYYCAVLYFTGSDLFNKDMRAHALEKHYTLNEYTLKHLTSEGTPGEAEKITCEEDIFRILELPYKEPKDRNS</sequence>
<organism evidence="29 30">
    <name type="scientific">Eufriesea mexicana</name>
    <dbReference type="NCBI Taxonomy" id="516756"/>
    <lineage>
        <taxon>Eukaryota</taxon>
        <taxon>Metazoa</taxon>
        <taxon>Ecdysozoa</taxon>
        <taxon>Arthropoda</taxon>
        <taxon>Hexapoda</taxon>
        <taxon>Insecta</taxon>
        <taxon>Pterygota</taxon>
        <taxon>Neoptera</taxon>
        <taxon>Endopterygota</taxon>
        <taxon>Hymenoptera</taxon>
        <taxon>Apocrita</taxon>
        <taxon>Aculeata</taxon>
        <taxon>Apoidea</taxon>
        <taxon>Anthophila</taxon>
        <taxon>Apidae</taxon>
        <taxon>Eufriesea</taxon>
    </lineage>
</organism>
<dbReference type="InterPro" id="IPR029398">
    <property type="entry name" value="PolB_thumb"/>
</dbReference>
<keyword evidence="16" id="KW-0915">Sodium</keyword>
<dbReference type="PRINTS" id="PR00870">
    <property type="entry name" value="DNAPOLXBETA"/>
</dbReference>
<dbReference type="Pfam" id="PF14792">
    <property type="entry name" value="DNA_pol_B_palm"/>
    <property type="match status" value="1"/>
</dbReference>
<keyword evidence="9 26" id="KW-0548">Nucleotidyltransferase</keyword>
<dbReference type="Proteomes" id="UP000250275">
    <property type="component" value="Unassembled WGS sequence"/>
</dbReference>
<comment type="catalytic activity">
    <reaction evidence="24 26">
        <text>DNA(n) + a 2'-deoxyribonucleoside 5'-triphosphate = DNA(n+1) + diphosphate</text>
        <dbReference type="Rhea" id="RHEA:22508"/>
        <dbReference type="Rhea" id="RHEA-COMP:17339"/>
        <dbReference type="Rhea" id="RHEA-COMP:17340"/>
        <dbReference type="ChEBI" id="CHEBI:33019"/>
        <dbReference type="ChEBI" id="CHEBI:61560"/>
        <dbReference type="ChEBI" id="CHEBI:173112"/>
        <dbReference type="EC" id="2.7.7.7"/>
    </reaction>
</comment>
<dbReference type="InterPro" id="IPR028207">
    <property type="entry name" value="DNA_pol_B_palm_palm"/>
</dbReference>
<dbReference type="GO" id="GO:0046872">
    <property type="term" value="F:metal ion binding"/>
    <property type="evidence" value="ECO:0007669"/>
    <property type="project" value="UniProtKB-UniRule"/>
</dbReference>
<keyword evidence="20 26" id="KW-0539">Nucleus</keyword>
<evidence type="ECO:0000259" key="28">
    <source>
        <dbReference type="SMART" id="SM00483"/>
    </source>
</evidence>
<keyword evidence="18 26" id="KW-0234">DNA repair</keyword>
<evidence type="ECO:0000256" key="16">
    <source>
        <dbReference type="ARBA" id="ARBA00023053"/>
    </source>
</evidence>
<dbReference type="InterPro" id="IPR018944">
    <property type="entry name" value="DNA_pol_lambd_fingers_domain"/>
</dbReference>
<evidence type="ECO:0000256" key="6">
    <source>
        <dbReference type="ARBA" id="ARBA00022490"/>
    </source>
</evidence>
<evidence type="ECO:0000256" key="25">
    <source>
        <dbReference type="PIRSR" id="PIRSR622312-50"/>
    </source>
</evidence>
<dbReference type="Gene3D" id="3.60.21.10">
    <property type="match status" value="1"/>
</dbReference>
<dbReference type="CDD" id="cd00141">
    <property type="entry name" value="NT_POLXc"/>
    <property type="match status" value="1"/>
</dbReference>
<keyword evidence="5" id="KW-0488">Methylation</keyword>
<feature type="domain" description="Helix-hairpin-helix DNA-binding motif class 1" evidence="27">
    <location>
        <begin position="333"/>
        <end position="352"/>
    </location>
</feature>
<evidence type="ECO:0000256" key="4">
    <source>
        <dbReference type="ARBA" id="ARBA00008323"/>
    </source>
</evidence>
<dbReference type="Gene3D" id="1.10.150.110">
    <property type="entry name" value="DNA polymerase beta, N-terminal domain-like"/>
    <property type="match status" value="1"/>
</dbReference>
<evidence type="ECO:0000256" key="9">
    <source>
        <dbReference type="ARBA" id="ARBA00022695"/>
    </source>
</evidence>
<evidence type="ECO:0000256" key="15">
    <source>
        <dbReference type="ARBA" id="ARBA00022932"/>
    </source>
</evidence>
<comment type="cofactor">
    <cofactor evidence="1">
        <name>Mg(2+)</name>
        <dbReference type="ChEBI" id="CHEBI:18420"/>
    </cofactor>
</comment>
<comment type="function">
    <text evidence="26">DNA polymerase that functions in several pathways of DNA repair. Involved in base excision repair (BER) responsible for repair of lesions that give rise to abasic (AP) sites in DNA. Also contributes to DNA double-strand break repair by non-homologous end joining and homologous recombination. Has both template-dependent and template-independent (terminal transferase) DNA polymerase activities. Has also a 5'-deoxyribose-5-phosphate lyase (dRP lyase) activity.</text>
</comment>
<dbReference type="FunFam" id="1.10.150.20:FF:000026">
    <property type="entry name" value="DNA polymerase beta"/>
    <property type="match status" value="1"/>
</dbReference>
<dbReference type="InterPro" id="IPR027421">
    <property type="entry name" value="DNA_pol_lamdba_lyase_dom_sf"/>
</dbReference>
<dbReference type="AlphaFoldDB" id="A0A310SJQ9"/>
<keyword evidence="14" id="KW-0832">Ubl conjugation</keyword>
<dbReference type="Pfam" id="PF14791">
    <property type="entry name" value="DNA_pol_B_thumb"/>
    <property type="match status" value="1"/>
</dbReference>
<dbReference type="Gene3D" id="3.30.210.10">
    <property type="entry name" value="DNA polymerase, thumb domain"/>
    <property type="match status" value="1"/>
</dbReference>
<evidence type="ECO:0000256" key="24">
    <source>
        <dbReference type="ARBA" id="ARBA00049244"/>
    </source>
</evidence>
<keyword evidence="11" id="KW-0479">Metal-binding</keyword>
<keyword evidence="12 26" id="KW-0227">DNA damage</keyword>
<comment type="function">
    <text evidence="23">Repair polymerase that plays a key role in base-excision repair. During this process, the damaged base is excised by specific DNA glycosylases, the DNA backbone is nicked at the abasic site by an apurinic/apyrimidic (AP) endonuclease, and POLB removes 5'-deoxyribose-phosphate from the preincised AP site acting as a 5'-deoxyribose-phosphate lyase (5'-dRP lyase); through its DNA polymerase activity, it adds one nucleotide to the 3' end of the arising single-nucleotide gap. Conducts 'gap-filling' DNA synthesis in a stepwise distributive fashion rather than in a processive fashion as for other DNA polymerases. It is also able to cleave sugar-phosphate bonds 3' to an intact AP site, acting as an AP lyase.</text>
</comment>
<reference evidence="29 30" key="1">
    <citation type="submission" date="2015-07" db="EMBL/GenBank/DDBJ databases">
        <title>The genome of Eufriesea mexicana.</title>
        <authorList>
            <person name="Pan H."/>
            <person name="Kapheim K."/>
        </authorList>
    </citation>
    <scope>NUCLEOTIDE SEQUENCE [LARGE SCALE GENOMIC DNA]</scope>
    <source>
        <strain evidence="29">0111107269</strain>
        <tissue evidence="29">Whole body</tissue>
    </source>
</reference>
<dbReference type="EMBL" id="KQ765605">
    <property type="protein sequence ID" value="OAD53830.1"/>
    <property type="molecule type" value="Genomic_DNA"/>
</dbReference>
<evidence type="ECO:0000256" key="23">
    <source>
        <dbReference type="ARBA" id="ARBA00045548"/>
    </source>
</evidence>
<comment type="subcellular location">
    <subcellularLocation>
        <location evidence="3">Cytoplasm</location>
    </subcellularLocation>
    <subcellularLocation>
        <location evidence="2 26">Nucleus</location>
    </subcellularLocation>
</comment>
<dbReference type="SMART" id="SM00483">
    <property type="entry name" value="POLXc"/>
    <property type="match status" value="1"/>
</dbReference>
<dbReference type="InterPro" id="IPR043519">
    <property type="entry name" value="NT_sf"/>
</dbReference>
<feature type="domain" description="DNA-directed DNA polymerase X" evidence="28">
    <location>
        <begin position="286"/>
        <end position="587"/>
    </location>
</feature>